<reference evidence="3" key="1">
    <citation type="submission" date="2016-09" db="EMBL/GenBank/DDBJ databases">
        <authorList>
            <person name="Varghese N."/>
            <person name="Submissions S."/>
        </authorList>
    </citation>
    <scope>NUCLEOTIDE SEQUENCE [LARGE SCALE GENOMIC DNA]</scope>
    <source>
        <strain evidence="3">S5</strain>
    </source>
</reference>
<dbReference type="AlphaFoldDB" id="A0A1G6MBD0"/>
<organism evidence="2 3">
    <name type="scientific">Pelagirhabdus alkalitolerans</name>
    <dbReference type="NCBI Taxonomy" id="1612202"/>
    <lineage>
        <taxon>Bacteria</taxon>
        <taxon>Bacillati</taxon>
        <taxon>Bacillota</taxon>
        <taxon>Bacilli</taxon>
        <taxon>Bacillales</taxon>
        <taxon>Bacillaceae</taxon>
        <taxon>Pelagirhabdus</taxon>
    </lineage>
</organism>
<dbReference type="SUPFAM" id="SSF55315">
    <property type="entry name" value="L30e-like"/>
    <property type="match status" value="1"/>
</dbReference>
<keyword evidence="3" id="KW-1185">Reference proteome</keyword>
<dbReference type="OrthoDB" id="2353623at2"/>
<name>A0A1G6MBD0_9BACI</name>
<keyword evidence="2" id="KW-0689">Ribosomal protein</keyword>
<dbReference type="GO" id="GO:0005840">
    <property type="term" value="C:ribosome"/>
    <property type="evidence" value="ECO:0007669"/>
    <property type="project" value="UniProtKB-KW"/>
</dbReference>
<dbReference type="PRINTS" id="PR00884">
    <property type="entry name" value="RIBOSOMALHS6"/>
</dbReference>
<dbReference type="STRING" id="1612202.SAMN05421734_11073"/>
<proteinExistence type="predicted"/>
<dbReference type="Gene3D" id="3.30.1330.30">
    <property type="match status" value="1"/>
</dbReference>
<gene>
    <name evidence="2" type="ORF">SAMN05421734_11073</name>
</gene>
<keyword evidence="2" id="KW-0687">Ribonucleoprotein</keyword>
<dbReference type="Proteomes" id="UP000242949">
    <property type="component" value="Unassembled WGS sequence"/>
</dbReference>
<sequence length="83" mass="9159">MSYEKVTQYKDHLIIGTKQTVKAMKHGEVKEIMIAEDIHPEIMNELLQLAESLSIPHTIVDSKDQLGKASGIDVGTATVAIKQ</sequence>
<evidence type="ECO:0000313" key="2">
    <source>
        <dbReference type="EMBL" id="SDC52245.1"/>
    </source>
</evidence>
<dbReference type="InterPro" id="IPR004038">
    <property type="entry name" value="Ribosomal_eL8/eL30/eS12/Gad45"/>
</dbReference>
<protein>
    <submittedName>
        <fullName evidence="2">LSU ribosomal protein L7AE</fullName>
    </submittedName>
</protein>
<evidence type="ECO:0000259" key="1">
    <source>
        <dbReference type="Pfam" id="PF01248"/>
    </source>
</evidence>
<accession>A0A1G6MBD0</accession>
<evidence type="ECO:0000313" key="3">
    <source>
        <dbReference type="Proteomes" id="UP000242949"/>
    </source>
</evidence>
<dbReference type="EMBL" id="FMYI01000010">
    <property type="protein sequence ID" value="SDC52245.1"/>
    <property type="molecule type" value="Genomic_DNA"/>
</dbReference>
<dbReference type="InterPro" id="IPR029064">
    <property type="entry name" value="Ribosomal_eL30-like_sf"/>
</dbReference>
<feature type="domain" description="Ribosomal protein eL8/eL30/eS12/Gadd45" evidence="1">
    <location>
        <begin position="5"/>
        <end position="82"/>
    </location>
</feature>
<dbReference type="RefSeq" id="WP_090796833.1">
    <property type="nucleotide sequence ID" value="NZ_FMYI01000010.1"/>
</dbReference>
<dbReference type="Pfam" id="PF01248">
    <property type="entry name" value="Ribosomal_L7Ae"/>
    <property type="match status" value="1"/>
</dbReference>